<evidence type="ECO:0000313" key="2">
    <source>
        <dbReference type="Proteomes" id="UP001159363"/>
    </source>
</evidence>
<proteinExistence type="predicted"/>
<sequence length="112" mass="12922">MTHTAIQEINRGRYRYGDYHHLFGELTNDPQQFFQYIQLVQLTHPTNYPRRKISNYSKSSLLPHFLVGFVDVGIYMLDLSPHSWLGSSSRPSSSLMKSFRSYAGDTVSISMT</sequence>
<protein>
    <recommendedName>
        <fullName evidence="3">Maturase K</fullName>
    </recommendedName>
</protein>
<dbReference type="EMBL" id="JARBHB010000005">
    <property type="protein sequence ID" value="KAJ8882974.1"/>
    <property type="molecule type" value="Genomic_DNA"/>
</dbReference>
<dbReference type="Proteomes" id="UP001159363">
    <property type="component" value="Chromosome 4"/>
</dbReference>
<accession>A0ABQ9HF72</accession>
<organism evidence="1 2">
    <name type="scientific">Dryococelus australis</name>
    <dbReference type="NCBI Taxonomy" id="614101"/>
    <lineage>
        <taxon>Eukaryota</taxon>
        <taxon>Metazoa</taxon>
        <taxon>Ecdysozoa</taxon>
        <taxon>Arthropoda</taxon>
        <taxon>Hexapoda</taxon>
        <taxon>Insecta</taxon>
        <taxon>Pterygota</taxon>
        <taxon>Neoptera</taxon>
        <taxon>Polyneoptera</taxon>
        <taxon>Phasmatodea</taxon>
        <taxon>Verophasmatodea</taxon>
        <taxon>Anareolatae</taxon>
        <taxon>Phasmatidae</taxon>
        <taxon>Eurycanthinae</taxon>
        <taxon>Dryococelus</taxon>
    </lineage>
</organism>
<evidence type="ECO:0000313" key="1">
    <source>
        <dbReference type="EMBL" id="KAJ8882974.1"/>
    </source>
</evidence>
<gene>
    <name evidence="1" type="ORF">PR048_014813</name>
</gene>
<keyword evidence="2" id="KW-1185">Reference proteome</keyword>
<comment type="caution">
    <text evidence="1">The sequence shown here is derived from an EMBL/GenBank/DDBJ whole genome shotgun (WGS) entry which is preliminary data.</text>
</comment>
<evidence type="ECO:0008006" key="3">
    <source>
        <dbReference type="Google" id="ProtNLM"/>
    </source>
</evidence>
<reference evidence="1 2" key="1">
    <citation type="submission" date="2023-02" db="EMBL/GenBank/DDBJ databases">
        <title>LHISI_Scaffold_Assembly.</title>
        <authorList>
            <person name="Stuart O.P."/>
            <person name="Cleave R."/>
            <person name="Magrath M.J.L."/>
            <person name="Mikheyev A.S."/>
        </authorList>
    </citation>
    <scope>NUCLEOTIDE SEQUENCE [LARGE SCALE GENOMIC DNA]</scope>
    <source>
        <strain evidence="1">Daus_M_001</strain>
        <tissue evidence="1">Leg muscle</tissue>
    </source>
</reference>
<name>A0ABQ9HF72_9NEOP</name>